<evidence type="ECO:0008006" key="5">
    <source>
        <dbReference type="Google" id="ProtNLM"/>
    </source>
</evidence>
<comment type="caution">
    <text evidence="3">The sequence shown here is derived from an EMBL/GenBank/DDBJ whole genome shotgun (WGS) entry which is preliminary data.</text>
</comment>
<sequence length="457" mass="50346">MKRKTLIRAASLALTAALLFTGCTARTPEENPESSGSSQSSMAEPEKTASSGTKAAAVAVPLENAPSLIPMPEERPCLYEENGSYGIRAADGSVLVPAEYAFGYDFDDNGLGQLRKDEGEEITWYKVGLDGTLLGDVNDTVVQTGAGPVVVVEKWNDDSSEGVFQLMNLNLEPLLPEWAEYLYHTNYYAGQKNRFFLRMPGGKLAEFLPEEMALLEFEPYDESRAELYQASWDLAEEEVVVVNGQALFGADAYSWETEDLPLPALEQVDWTIRTEDGLRQTRLSMGQNPDYNTVSFYAEGQGEPTDQIHGENWIAVPGTVTDWPENEPVADPAALLELTGDYCADQGIDPDCMEVTEAVQGEFGVVLAIDGGYKREQGETDADSWAHSAMLWFPDKEDSSRYMVLDQFESAGFRSFMSGGYGIVGVFPGEGETLRVMTRAWGYEGPAQYQWFPLTEA</sequence>
<reference evidence="3 4" key="1">
    <citation type="journal article" date="2021" name="Sci. Rep.">
        <title>The distribution of antibiotic resistance genes in chicken gut microbiota commensals.</title>
        <authorList>
            <person name="Juricova H."/>
            <person name="Matiasovicova J."/>
            <person name="Kubasova T."/>
            <person name="Cejkova D."/>
            <person name="Rychlik I."/>
        </authorList>
    </citation>
    <scope>NUCLEOTIDE SEQUENCE [LARGE SCALE GENOMIC DNA]</scope>
    <source>
        <strain evidence="3 4">An564</strain>
    </source>
</reference>
<dbReference type="Proteomes" id="UP000724149">
    <property type="component" value="Unassembled WGS sequence"/>
</dbReference>
<dbReference type="EMBL" id="JACSNR010000009">
    <property type="protein sequence ID" value="MBM6923857.1"/>
    <property type="molecule type" value="Genomic_DNA"/>
</dbReference>
<dbReference type="RefSeq" id="WP_204721464.1">
    <property type="nucleotide sequence ID" value="NZ_JACSNR010000009.1"/>
</dbReference>
<evidence type="ECO:0000256" key="2">
    <source>
        <dbReference type="SAM" id="SignalP"/>
    </source>
</evidence>
<dbReference type="PROSITE" id="PS51257">
    <property type="entry name" value="PROKAR_LIPOPROTEIN"/>
    <property type="match status" value="1"/>
</dbReference>
<feature type="signal peptide" evidence="2">
    <location>
        <begin position="1"/>
        <end position="25"/>
    </location>
</feature>
<proteinExistence type="predicted"/>
<feature type="compositionally biased region" description="Low complexity" evidence="1">
    <location>
        <begin position="33"/>
        <end position="43"/>
    </location>
</feature>
<keyword evidence="2" id="KW-0732">Signal</keyword>
<evidence type="ECO:0000256" key="1">
    <source>
        <dbReference type="SAM" id="MobiDB-lite"/>
    </source>
</evidence>
<evidence type="ECO:0000313" key="4">
    <source>
        <dbReference type="Proteomes" id="UP000724149"/>
    </source>
</evidence>
<organism evidence="3 4">
    <name type="scientific">Hydrogenoanaerobacterium saccharovorans</name>
    <dbReference type="NCBI Taxonomy" id="474960"/>
    <lineage>
        <taxon>Bacteria</taxon>
        <taxon>Bacillati</taxon>
        <taxon>Bacillota</taxon>
        <taxon>Clostridia</taxon>
        <taxon>Eubacteriales</taxon>
        <taxon>Oscillospiraceae</taxon>
        <taxon>Hydrogenoanaerobacterium</taxon>
    </lineage>
</organism>
<feature type="chain" id="PRO_5046936211" description="WG containing repeat-containing protein" evidence="2">
    <location>
        <begin position="26"/>
        <end position="457"/>
    </location>
</feature>
<feature type="region of interest" description="Disordered" evidence="1">
    <location>
        <begin position="25"/>
        <end position="54"/>
    </location>
</feature>
<protein>
    <recommendedName>
        <fullName evidence="5">WG containing repeat-containing protein</fullName>
    </recommendedName>
</protein>
<name>A0ABS2GMZ0_9FIRM</name>
<keyword evidence="4" id="KW-1185">Reference proteome</keyword>
<accession>A0ABS2GMZ0</accession>
<gene>
    <name evidence="3" type="ORF">H9X81_09190</name>
</gene>
<evidence type="ECO:0000313" key="3">
    <source>
        <dbReference type="EMBL" id="MBM6923857.1"/>
    </source>
</evidence>